<evidence type="ECO:0000313" key="5">
    <source>
        <dbReference type="EMBL" id="CAB5026767.1"/>
    </source>
</evidence>
<gene>
    <name evidence="3" type="ORF">UFOPK3164_00564</name>
    <name evidence="4" type="ORF">UFOPK3427_00132</name>
    <name evidence="5" type="ORF">UFOPK4112_01281</name>
</gene>
<feature type="region of interest" description="Disordered" evidence="1">
    <location>
        <begin position="221"/>
        <end position="269"/>
    </location>
</feature>
<accession>A0A6J7RDE8</accession>
<dbReference type="AlphaFoldDB" id="A0A6J7RDE8"/>
<proteinExistence type="predicted"/>
<feature type="region of interest" description="Disordered" evidence="1">
    <location>
        <begin position="1"/>
        <end position="59"/>
    </location>
</feature>
<organism evidence="5">
    <name type="scientific">freshwater metagenome</name>
    <dbReference type="NCBI Taxonomy" id="449393"/>
    <lineage>
        <taxon>unclassified sequences</taxon>
        <taxon>metagenomes</taxon>
        <taxon>ecological metagenomes</taxon>
    </lineage>
</organism>
<sequence>MTLAAPSANSKGTDSSDNLSTMSDTSDETPEIEPAPRPSLKDRFLKPPKERSKEVPVDFDQLPPAERKIAMRTMDRNEIRFGYLASAIALLFSLLATVPFMFGPSQVTKTAKEVNGACPATYELVKGVCTQTTIRQPSYYVLPLILYLVLSLSIFVTTRMKRRVATTFTTLLTGVAFTSISIAIGAPLLIYGIWLFLRARRIQRFGTTDAKIAAKLSAEQRLARKNGAPRPTARERAKNSKTAKPTGPQASKRYTPKKPVKKKPLPKED</sequence>
<evidence type="ECO:0000313" key="3">
    <source>
        <dbReference type="EMBL" id="CAB4823177.1"/>
    </source>
</evidence>
<feature type="transmembrane region" description="Helical" evidence="2">
    <location>
        <begin position="140"/>
        <end position="158"/>
    </location>
</feature>
<feature type="transmembrane region" description="Helical" evidence="2">
    <location>
        <begin position="81"/>
        <end position="102"/>
    </location>
</feature>
<dbReference type="EMBL" id="CAFBPM010000012">
    <property type="protein sequence ID" value="CAB5026767.1"/>
    <property type="molecule type" value="Genomic_DNA"/>
</dbReference>
<evidence type="ECO:0000256" key="2">
    <source>
        <dbReference type="SAM" id="Phobius"/>
    </source>
</evidence>
<name>A0A6J7RDE8_9ZZZZ</name>
<evidence type="ECO:0000313" key="4">
    <source>
        <dbReference type="EMBL" id="CAB4860154.1"/>
    </source>
</evidence>
<protein>
    <submittedName>
        <fullName evidence="5">Unannotated protein</fullName>
    </submittedName>
</protein>
<reference evidence="5" key="1">
    <citation type="submission" date="2020-05" db="EMBL/GenBank/DDBJ databases">
        <authorList>
            <person name="Chiriac C."/>
            <person name="Salcher M."/>
            <person name="Ghai R."/>
            <person name="Kavagutti S V."/>
        </authorList>
    </citation>
    <scope>NUCLEOTIDE SEQUENCE</scope>
</reference>
<keyword evidence="2" id="KW-0812">Transmembrane</keyword>
<keyword evidence="2" id="KW-0472">Membrane</keyword>
<dbReference type="EMBL" id="CAFABE010000017">
    <property type="protein sequence ID" value="CAB4823177.1"/>
    <property type="molecule type" value="Genomic_DNA"/>
</dbReference>
<feature type="transmembrane region" description="Helical" evidence="2">
    <location>
        <begin position="170"/>
        <end position="197"/>
    </location>
</feature>
<feature type="compositionally biased region" description="Basic and acidic residues" evidence="1">
    <location>
        <begin position="39"/>
        <end position="56"/>
    </location>
</feature>
<keyword evidence="2" id="KW-1133">Transmembrane helix</keyword>
<feature type="compositionally biased region" description="Basic residues" evidence="1">
    <location>
        <begin position="254"/>
        <end position="269"/>
    </location>
</feature>
<evidence type="ECO:0000256" key="1">
    <source>
        <dbReference type="SAM" id="MobiDB-lite"/>
    </source>
</evidence>
<dbReference type="EMBL" id="CAFBLT010000001">
    <property type="protein sequence ID" value="CAB4860154.1"/>
    <property type="molecule type" value="Genomic_DNA"/>
</dbReference>
<feature type="compositionally biased region" description="Polar residues" evidence="1">
    <location>
        <begin position="7"/>
        <end position="24"/>
    </location>
</feature>